<dbReference type="RefSeq" id="XP_058979121.1">
    <property type="nucleotide sequence ID" value="XM_059123138.1"/>
</dbReference>
<keyword evidence="1" id="KW-1185">Reference proteome</keyword>
<protein>
    <submittedName>
        <fullName evidence="2">Uncharacterized protein LOC131802715</fullName>
    </submittedName>
</protein>
<dbReference type="Proteomes" id="UP001652621">
    <property type="component" value="Unplaced"/>
</dbReference>
<evidence type="ECO:0000313" key="1">
    <source>
        <dbReference type="Proteomes" id="UP001652621"/>
    </source>
</evidence>
<sequence length="125" mass="14294">MINIVEICQCQQISTSGEWRQRRLTSCWDRCFVVNHSLLLSPRYERRLSAQKGFESMILQTPQPVAFPITEASVAPIDVLLDLNSLIFRGPGKRDFLKLSNMSKLSVQFSEFLYIGKGLVSINRD</sequence>
<evidence type="ECO:0000313" key="2">
    <source>
        <dbReference type="RefSeq" id="XP_058979121.1"/>
    </source>
</evidence>
<reference evidence="2" key="1">
    <citation type="submission" date="2025-08" db="UniProtKB">
        <authorList>
            <consortium name="RefSeq"/>
        </authorList>
    </citation>
    <scope>IDENTIFICATION</scope>
    <source>
        <strain evidence="2">Aabys</strain>
        <tissue evidence="2">Whole body</tissue>
    </source>
</reference>
<organism evidence="1 2">
    <name type="scientific">Musca domestica</name>
    <name type="common">House fly</name>
    <dbReference type="NCBI Taxonomy" id="7370"/>
    <lineage>
        <taxon>Eukaryota</taxon>
        <taxon>Metazoa</taxon>
        <taxon>Ecdysozoa</taxon>
        <taxon>Arthropoda</taxon>
        <taxon>Hexapoda</taxon>
        <taxon>Insecta</taxon>
        <taxon>Pterygota</taxon>
        <taxon>Neoptera</taxon>
        <taxon>Endopterygota</taxon>
        <taxon>Diptera</taxon>
        <taxon>Brachycera</taxon>
        <taxon>Muscomorpha</taxon>
        <taxon>Muscoidea</taxon>
        <taxon>Muscidae</taxon>
        <taxon>Musca</taxon>
    </lineage>
</organism>
<accession>A0ABM3V010</accession>
<proteinExistence type="predicted"/>
<dbReference type="GeneID" id="131802715"/>
<name>A0ABM3V010_MUSDO</name>
<gene>
    <name evidence="2" type="primary">LOC131802715</name>
</gene>